<dbReference type="SUPFAM" id="SSF48452">
    <property type="entry name" value="TPR-like"/>
    <property type="match status" value="1"/>
</dbReference>
<dbReference type="PROSITE" id="PS50005">
    <property type="entry name" value="TPR"/>
    <property type="match status" value="1"/>
</dbReference>
<comment type="caution">
    <text evidence="3">The sequence shown here is derived from an EMBL/GenBank/DDBJ whole genome shotgun (WGS) entry which is preliminary data.</text>
</comment>
<feature type="compositionally biased region" description="Basic and acidic residues" evidence="2">
    <location>
        <begin position="144"/>
        <end position="162"/>
    </location>
</feature>
<name>A0A7X0MW97_9GAMM</name>
<sequence length="229" mass="26285">MYWKGRKSIARIRLLFDSSLGVLLLVFLLAHGFAYFSPEKNIADIWWSKEQQAAQNWQQKNYQAAARLLEGSSLAPYAAYASEDFTSAARGFAQQHHAAAYFALANSLAHQESYDEAIVAYRMALALQPDWPAAQFNRQLADVLKDKPRQQRDREQDTKSDFAADDVSFDLDKKNSDQAVDDALATGDLSEHSLRKLWLRQLNRKPVDFLQRKFAYQWQQQKNAHEESP</sequence>
<evidence type="ECO:0000256" key="1">
    <source>
        <dbReference type="PROSITE-ProRule" id="PRU00339"/>
    </source>
</evidence>
<dbReference type="RefSeq" id="WP_166850482.1">
    <property type="nucleotide sequence ID" value="NZ_JAAONY010000001.1"/>
</dbReference>
<feature type="repeat" description="TPR" evidence="1">
    <location>
        <begin position="98"/>
        <end position="131"/>
    </location>
</feature>
<evidence type="ECO:0000313" key="3">
    <source>
        <dbReference type="EMBL" id="MBB6520699.1"/>
    </source>
</evidence>
<gene>
    <name evidence="3" type="ORF">HNR48_000977</name>
</gene>
<dbReference type="AlphaFoldDB" id="A0A7X0MW97"/>
<accession>A0A7X0MW97</accession>
<dbReference type="InParanoid" id="A0A7X0MW97"/>
<dbReference type="InterPro" id="IPR011990">
    <property type="entry name" value="TPR-like_helical_dom_sf"/>
</dbReference>
<dbReference type="InterPro" id="IPR019734">
    <property type="entry name" value="TPR_rpt"/>
</dbReference>
<keyword evidence="4" id="KW-1185">Reference proteome</keyword>
<keyword evidence="1" id="KW-0802">TPR repeat</keyword>
<organism evidence="3 4">
    <name type="scientific">Pseudoteredinibacter isoporae</name>
    <dbReference type="NCBI Taxonomy" id="570281"/>
    <lineage>
        <taxon>Bacteria</taxon>
        <taxon>Pseudomonadati</taxon>
        <taxon>Pseudomonadota</taxon>
        <taxon>Gammaproteobacteria</taxon>
        <taxon>Cellvibrionales</taxon>
        <taxon>Cellvibrionaceae</taxon>
        <taxon>Pseudoteredinibacter</taxon>
    </lineage>
</organism>
<dbReference type="Proteomes" id="UP000528457">
    <property type="component" value="Unassembled WGS sequence"/>
</dbReference>
<dbReference type="Gene3D" id="1.25.40.10">
    <property type="entry name" value="Tetratricopeptide repeat domain"/>
    <property type="match status" value="1"/>
</dbReference>
<proteinExistence type="predicted"/>
<dbReference type="Pfam" id="PF00515">
    <property type="entry name" value="TPR_1"/>
    <property type="match status" value="1"/>
</dbReference>
<dbReference type="SMART" id="SM00028">
    <property type="entry name" value="TPR"/>
    <property type="match status" value="1"/>
</dbReference>
<reference evidence="3 4" key="1">
    <citation type="submission" date="2020-08" db="EMBL/GenBank/DDBJ databases">
        <title>Genomic Encyclopedia of Type Strains, Phase IV (KMG-IV): sequencing the most valuable type-strain genomes for metagenomic binning, comparative biology and taxonomic classification.</title>
        <authorList>
            <person name="Goeker M."/>
        </authorList>
    </citation>
    <scope>NUCLEOTIDE SEQUENCE [LARGE SCALE GENOMIC DNA]</scope>
    <source>
        <strain evidence="3 4">DSM 22368</strain>
    </source>
</reference>
<evidence type="ECO:0000256" key="2">
    <source>
        <dbReference type="SAM" id="MobiDB-lite"/>
    </source>
</evidence>
<dbReference type="EMBL" id="JACHHT010000001">
    <property type="protein sequence ID" value="MBB6520699.1"/>
    <property type="molecule type" value="Genomic_DNA"/>
</dbReference>
<protein>
    <recommendedName>
        <fullName evidence="5">Ca-activated chloride channel family protein</fullName>
    </recommendedName>
</protein>
<evidence type="ECO:0008006" key="5">
    <source>
        <dbReference type="Google" id="ProtNLM"/>
    </source>
</evidence>
<evidence type="ECO:0000313" key="4">
    <source>
        <dbReference type="Proteomes" id="UP000528457"/>
    </source>
</evidence>
<feature type="region of interest" description="Disordered" evidence="2">
    <location>
        <begin position="144"/>
        <end position="163"/>
    </location>
</feature>